<reference evidence="2 3" key="1">
    <citation type="journal article" date="2024" name="BMC Genomics">
        <title>Genome assembly of redclaw crayfish (Cherax quadricarinatus) provides insights into its immune adaptation and hypoxia tolerance.</title>
        <authorList>
            <person name="Liu Z."/>
            <person name="Zheng J."/>
            <person name="Li H."/>
            <person name="Fang K."/>
            <person name="Wang S."/>
            <person name="He J."/>
            <person name="Zhou D."/>
            <person name="Weng S."/>
            <person name="Chi M."/>
            <person name="Gu Z."/>
            <person name="He J."/>
            <person name="Li F."/>
            <person name="Wang M."/>
        </authorList>
    </citation>
    <scope>NUCLEOTIDE SEQUENCE [LARGE SCALE GENOMIC DNA]</scope>
    <source>
        <strain evidence="2">ZL_2023a</strain>
    </source>
</reference>
<sequence length="141" mass="15458">TASRMQTVFDSNGVFTITTSTNTRPQSRPQSVISQQPLTILPLSKDKTRHNNNTQIYTGNAERSSSGSKYDRVTLSSSGSEQSKTRAGGDNETDCDNRTARRQNCCDKLCDGASILWCMVCDCSCCHCDLCCLLCRICVAL</sequence>
<name>A0AAW0X0P1_CHEQU</name>
<evidence type="ECO:0000313" key="2">
    <source>
        <dbReference type="EMBL" id="KAK8733122.1"/>
    </source>
</evidence>
<proteinExistence type="predicted"/>
<dbReference type="Proteomes" id="UP001445076">
    <property type="component" value="Unassembled WGS sequence"/>
</dbReference>
<feature type="non-terminal residue" evidence="2">
    <location>
        <position position="1"/>
    </location>
</feature>
<evidence type="ECO:0000256" key="1">
    <source>
        <dbReference type="SAM" id="MobiDB-lite"/>
    </source>
</evidence>
<organism evidence="2 3">
    <name type="scientific">Cherax quadricarinatus</name>
    <name type="common">Australian red claw crayfish</name>
    <dbReference type="NCBI Taxonomy" id="27406"/>
    <lineage>
        <taxon>Eukaryota</taxon>
        <taxon>Metazoa</taxon>
        <taxon>Ecdysozoa</taxon>
        <taxon>Arthropoda</taxon>
        <taxon>Crustacea</taxon>
        <taxon>Multicrustacea</taxon>
        <taxon>Malacostraca</taxon>
        <taxon>Eumalacostraca</taxon>
        <taxon>Eucarida</taxon>
        <taxon>Decapoda</taxon>
        <taxon>Pleocyemata</taxon>
        <taxon>Astacidea</taxon>
        <taxon>Parastacoidea</taxon>
        <taxon>Parastacidae</taxon>
        <taxon>Cherax</taxon>
    </lineage>
</organism>
<dbReference type="AlphaFoldDB" id="A0AAW0X0P1"/>
<protein>
    <submittedName>
        <fullName evidence="2">Uncharacterized protein</fullName>
    </submittedName>
</protein>
<keyword evidence="3" id="KW-1185">Reference proteome</keyword>
<feature type="compositionally biased region" description="Basic and acidic residues" evidence="1">
    <location>
        <begin position="83"/>
        <end position="96"/>
    </location>
</feature>
<gene>
    <name evidence="2" type="ORF">OTU49_006771</name>
</gene>
<dbReference type="EMBL" id="JARKIK010000055">
    <property type="protein sequence ID" value="KAK8733122.1"/>
    <property type="molecule type" value="Genomic_DNA"/>
</dbReference>
<accession>A0AAW0X0P1</accession>
<feature type="compositionally biased region" description="Polar residues" evidence="1">
    <location>
        <begin position="51"/>
        <end position="82"/>
    </location>
</feature>
<comment type="caution">
    <text evidence="2">The sequence shown here is derived from an EMBL/GenBank/DDBJ whole genome shotgun (WGS) entry which is preliminary data.</text>
</comment>
<evidence type="ECO:0000313" key="3">
    <source>
        <dbReference type="Proteomes" id="UP001445076"/>
    </source>
</evidence>
<feature type="compositionally biased region" description="Polar residues" evidence="1">
    <location>
        <begin position="18"/>
        <end position="38"/>
    </location>
</feature>
<feature type="region of interest" description="Disordered" evidence="1">
    <location>
        <begin position="18"/>
        <end position="96"/>
    </location>
</feature>